<dbReference type="Gene3D" id="3.40.1800.20">
    <property type="match status" value="1"/>
</dbReference>
<feature type="binding site" evidence="1">
    <location>
        <position position="90"/>
    </location>
    <ligand>
        <name>Zn(2+)</name>
        <dbReference type="ChEBI" id="CHEBI:29105"/>
    </ligand>
</feature>
<keyword evidence="4" id="KW-1185">Reference proteome</keyword>
<dbReference type="AlphaFoldDB" id="A0A182JXM7"/>
<evidence type="ECO:0000259" key="2">
    <source>
        <dbReference type="PROSITE" id="PS51915"/>
    </source>
</evidence>
<evidence type="ECO:0000313" key="3">
    <source>
        <dbReference type="EnsemblMetazoa" id="ACHR003259-PA"/>
    </source>
</evidence>
<dbReference type="InterPro" id="IPR012934">
    <property type="entry name" value="Znf_AD"/>
</dbReference>
<dbReference type="Proteomes" id="UP000075881">
    <property type="component" value="Unassembled WGS sequence"/>
</dbReference>
<feature type="binding site" evidence="1">
    <location>
        <position position="93"/>
    </location>
    <ligand>
        <name>Zn(2+)</name>
        <dbReference type="ChEBI" id="CHEBI:29105"/>
    </ligand>
</feature>
<dbReference type="SMART" id="SM00868">
    <property type="entry name" value="zf-AD"/>
    <property type="match status" value="1"/>
</dbReference>
<dbReference type="SUPFAM" id="SSF57716">
    <property type="entry name" value="Glucocorticoid receptor-like (DNA-binding domain)"/>
    <property type="match status" value="1"/>
</dbReference>
<dbReference type="PROSITE" id="PS51915">
    <property type="entry name" value="ZAD"/>
    <property type="match status" value="1"/>
</dbReference>
<protein>
    <recommendedName>
        <fullName evidence="2">ZAD domain-containing protein</fullName>
    </recommendedName>
</protein>
<accession>A0A182JXM7</accession>
<dbReference type="GO" id="GO:0005634">
    <property type="term" value="C:nucleus"/>
    <property type="evidence" value="ECO:0007669"/>
    <property type="project" value="InterPro"/>
</dbReference>
<dbReference type="EnsemblMetazoa" id="ACHR003259-RA">
    <property type="protein sequence ID" value="ACHR003259-PA"/>
    <property type="gene ID" value="ACHR003259"/>
</dbReference>
<evidence type="ECO:0000313" key="4">
    <source>
        <dbReference type="Proteomes" id="UP000075881"/>
    </source>
</evidence>
<dbReference type="VEuPathDB" id="VectorBase:ACHR003259"/>
<evidence type="ECO:0000256" key="1">
    <source>
        <dbReference type="PROSITE-ProRule" id="PRU01263"/>
    </source>
</evidence>
<reference evidence="3" key="2">
    <citation type="submission" date="2020-05" db="UniProtKB">
        <authorList>
            <consortium name="EnsemblMetazoa"/>
        </authorList>
    </citation>
    <scope>IDENTIFICATION</scope>
    <source>
        <strain evidence="3">ACHKN1017</strain>
    </source>
</reference>
<feature type="domain" description="ZAD" evidence="2">
    <location>
        <begin position="45"/>
        <end position="117"/>
    </location>
</feature>
<organism evidence="3 4">
    <name type="scientific">Anopheles christyi</name>
    <dbReference type="NCBI Taxonomy" id="43041"/>
    <lineage>
        <taxon>Eukaryota</taxon>
        <taxon>Metazoa</taxon>
        <taxon>Ecdysozoa</taxon>
        <taxon>Arthropoda</taxon>
        <taxon>Hexapoda</taxon>
        <taxon>Insecta</taxon>
        <taxon>Pterygota</taxon>
        <taxon>Neoptera</taxon>
        <taxon>Endopterygota</taxon>
        <taxon>Diptera</taxon>
        <taxon>Nematocera</taxon>
        <taxon>Culicoidea</taxon>
        <taxon>Culicidae</taxon>
        <taxon>Anophelinae</taxon>
        <taxon>Anopheles</taxon>
    </lineage>
</organism>
<sequence length="189" mass="20976">MSGTSVNLVEIVPLPVVPLPTCHARAKQLQAGLFNEIPFPTAYIANCRLCLGTKFGNGSTTIIDEQFITMMKQVFPILIVNQICLPMNVCTSCVKIVEAFYTFSSQVLANQMKLHEASTIRIPPEHDNVRVRSRDNPASNRESQEDLNQEIPIDTDLLIKLEKENDQQAPTDPLAIAADVVFDVIDEIP</sequence>
<keyword evidence="1" id="KW-0479">Metal-binding</keyword>
<dbReference type="GO" id="GO:0008270">
    <property type="term" value="F:zinc ion binding"/>
    <property type="evidence" value="ECO:0007669"/>
    <property type="project" value="UniProtKB-UniRule"/>
</dbReference>
<reference evidence="4" key="1">
    <citation type="submission" date="2013-03" db="EMBL/GenBank/DDBJ databases">
        <title>The Genome Sequence of Anopheles christyi ACHKN1017.</title>
        <authorList>
            <consortium name="The Broad Institute Genomics Platform"/>
            <person name="Neafsey D.E."/>
            <person name="Besansky N."/>
            <person name="Walker B."/>
            <person name="Young S.K."/>
            <person name="Zeng Q."/>
            <person name="Gargeya S."/>
            <person name="Fitzgerald M."/>
            <person name="Haas B."/>
            <person name="Abouelleil A."/>
            <person name="Allen A.W."/>
            <person name="Alvarado L."/>
            <person name="Arachchi H.M."/>
            <person name="Berlin A.M."/>
            <person name="Chapman S.B."/>
            <person name="Gainer-Dewar J."/>
            <person name="Goldberg J."/>
            <person name="Griggs A."/>
            <person name="Gujja S."/>
            <person name="Hansen M."/>
            <person name="Howarth C."/>
            <person name="Imamovic A."/>
            <person name="Ireland A."/>
            <person name="Larimer J."/>
            <person name="McCowan C."/>
            <person name="Murphy C."/>
            <person name="Pearson M."/>
            <person name="Poon T.W."/>
            <person name="Priest M."/>
            <person name="Roberts A."/>
            <person name="Saif S."/>
            <person name="Shea T."/>
            <person name="Sisk P."/>
            <person name="Sykes S."/>
            <person name="Wortman J."/>
            <person name="Nusbaum C."/>
            <person name="Birren B."/>
        </authorList>
    </citation>
    <scope>NUCLEOTIDE SEQUENCE [LARGE SCALE GENOMIC DNA]</scope>
    <source>
        <strain evidence="4">ACHKN1017</strain>
    </source>
</reference>
<dbReference type="Pfam" id="PF07776">
    <property type="entry name" value="zf-AD"/>
    <property type="match status" value="1"/>
</dbReference>
<feature type="binding site" evidence="1">
    <location>
        <position position="47"/>
    </location>
    <ligand>
        <name>Zn(2+)</name>
        <dbReference type="ChEBI" id="CHEBI:29105"/>
    </ligand>
</feature>
<feature type="binding site" evidence="1">
    <location>
        <position position="50"/>
    </location>
    <ligand>
        <name>Zn(2+)</name>
        <dbReference type="ChEBI" id="CHEBI:29105"/>
    </ligand>
</feature>
<name>A0A182JXM7_9DIPT</name>
<keyword evidence="1" id="KW-0862">Zinc</keyword>
<proteinExistence type="predicted"/>
<keyword evidence="1" id="KW-0863">Zinc-finger</keyword>